<dbReference type="Proteomes" id="UP000429181">
    <property type="component" value="Chromosome 19"/>
</dbReference>
<keyword evidence="2" id="KW-1133">Transmembrane helix</keyword>
<dbReference type="PANTHER" id="PTHR31359:SF31">
    <property type="entry name" value="TRANSMEMBRANE PROTEIN 92"/>
    <property type="match status" value="1"/>
</dbReference>
<feature type="transmembrane region" description="Helical" evidence="2">
    <location>
        <begin position="64"/>
        <end position="83"/>
    </location>
</feature>
<reference evidence="4 5" key="1">
    <citation type="submission" date="2018-11" db="EMBL/GenBank/DDBJ databases">
        <title>Haplotype-resolved cattle genomes.</title>
        <authorList>
            <person name="Low W.Y."/>
            <person name="Tearle R."/>
            <person name="Bickhart D.M."/>
            <person name="Rosen B.D."/>
            <person name="Koren S."/>
            <person name="Rhie A."/>
            <person name="Hiendleder S."/>
            <person name="Phillippy A.M."/>
            <person name="Smith T.P.L."/>
            <person name="Williams J.L."/>
        </authorList>
    </citation>
    <scope>NUCLEOTIDE SEQUENCE [LARGE SCALE GENOMIC DNA]</scope>
</reference>
<accession>A0A4W2CIC3</accession>
<dbReference type="Ensembl" id="ENSBIXT00005011953.1">
    <property type="protein sequence ID" value="ENSBIXP00005029059.1"/>
    <property type="gene ID" value="ENSBIXG00005008911.1"/>
</dbReference>
<dbReference type="AlphaFoldDB" id="A0A4W2CIC3"/>
<proteinExistence type="predicted"/>
<dbReference type="Ensembl" id="ENSBIXT00000004514.1">
    <property type="protein sequence ID" value="ENSBIXP00000006059.1"/>
    <property type="gene ID" value="ENSBIXG00000012198.1"/>
</dbReference>
<keyword evidence="2" id="KW-0812">Transmembrane</keyword>
<keyword evidence="2" id="KW-0472">Membrane</keyword>
<evidence type="ECO:0000256" key="1">
    <source>
        <dbReference type="SAM" id="MobiDB-lite"/>
    </source>
</evidence>
<dbReference type="Proteomes" id="UP000314981">
    <property type="component" value="Chromosome 19"/>
</dbReference>
<evidence type="ECO:0000313" key="5">
    <source>
        <dbReference type="Proteomes" id="UP000429181"/>
    </source>
</evidence>
<sequence>MERNCMETETGRNTAKQGGVKQKTDDRTGRDEKQRTCPKGFKCCGSDCCQEYQLEQYDFFSHPLRTSVIIFLIIILLLCIYGVTKHLYLNCRKSEQEAPTALPEQPPIAPVERVTAPISEPPPPYSEIILKPVLGLPPLEPPPPYSFRPEEYAGFCRGIDNSTF</sequence>
<feature type="compositionally biased region" description="Basic and acidic residues" evidence="1">
    <location>
        <begin position="22"/>
        <end position="35"/>
    </location>
</feature>
<name>A0A4W2CIC3_BOBOX</name>
<reference evidence="3" key="2">
    <citation type="submission" date="2025-05" db="UniProtKB">
        <authorList>
            <consortium name="Ensembl"/>
        </authorList>
    </citation>
    <scope>IDENTIFICATION</scope>
</reference>
<protein>
    <submittedName>
        <fullName evidence="3">Transmembrane protein 92</fullName>
    </submittedName>
</protein>
<feature type="region of interest" description="Disordered" evidence="1">
    <location>
        <begin position="1"/>
        <end position="35"/>
    </location>
</feature>
<evidence type="ECO:0000313" key="3">
    <source>
        <dbReference type="Ensembl" id="ENSBIXP00000006059.1"/>
    </source>
</evidence>
<gene>
    <name evidence="3" type="primary">TMEM92</name>
</gene>
<organism evidence="3 4">
    <name type="scientific">Bos indicus x Bos taurus</name>
    <name type="common">Hybrid cattle</name>
    <dbReference type="NCBI Taxonomy" id="30522"/>
    <lineage>
        <taxon>Eukaryota</taxon>
        <taxon>Metazoa</taxon>
        <taxon>Chordata</taxon>
        <taxon>Craniata</taxon>
        <taxon>Vertebrata</taxon>
        <taxon>Euteleostomi</taxon>
        <taxon>Mammalia</taxon>
        <taxon>Eutheria</taxon>
        <taxon>Laurasiatheria</taxon>
        <taxon>Artiodactyla</taxon>
        <taxon>Ruminantia</taxon>
        <taxon>Pecora</taxon>
        <taxon>Bovidae</taxon>
        <taxon>Bovinae</taxon>
        <taxon>Bos</taxon>
    </lineage>
</organism>
<evidence type="ECO:0000313" key="4">
    <source>
        <dbReference type="Proteomes" id="UP000314981"/>
    </source>
</evidence>
<evidence type="ECO:0000256" key="2">
    <source>
        <dbReference type="SAM" id="Phobius"/>
    </source>
</evidence>
<dbReference type="PANTHER" id="PTHR31359">
    <property type="entry name" value="TRANSMEMBRANE PROTEIN 92"/>
    <property type="match status" value="1"/>
</dbReference>
<dbReference type="GeneTree" id="ENSGT00390000014943"/>
<feature type="compositionally biased region" description="Basic and acidic residues" evidence="1">
    <location>
        <begin position="1"/>
        <end position="10"/>
    </location>
</feature>
<keyword evidence="4" id="KW-1185">Reference proteome</keyword>
<dbReference type="GO" id="GO:0005654">
    <property type="term" value="C:nucleoplasm"/>
    <property type="evidence" value="ECO:0007669"/>
    <property type="project" value="TreeGrafter"/>
</dbReference>